<dbReference type="EMBL" id="CAMXCT010006457">
    <property type="protein sequence ID" value="CAI4014632.1"/>
    <property type="molecule type" value="Genomic_DNA"/>
</dbReference>
<dbReference type="Pfam" id="PF13424">
    <property type="entry name" value="TPR_12"/>
    <property type="match status" value="1"/>
</dbReference>
<dbReference type="OrthoDB" id="5986190at2759"/>
<dbReference type="Gene3D" id="1.25.40.10">
    <property type="entry name" value="Tetratricopeptide repeat domain"/>
    <property type="match status" value="1"/>
</dbReference>
<evidence type="ECO:0000313" key="3">
    <source>
        <dbReference type="EMBL" id="CAL4801944.1"/>
    </source>
</evidence>
<evidence type="ECO:0000256" key="1">
    <source>
        <dbReference type="SAM" id="MobiDB-lite"/>
    </source>
</evidence>
<organism evidence="2">
    <name type="scientific">Cladocopium goreaui</name>
    <dbReference type="NCBI Taxonomy" id="2562237"/>
    <lineage>
        <taxon>Eukaryota</taxon>
        <taxon>Sar</taxon>
        <taxon>Alveolata</taxon>
        <taxon>Dinophyceae</taxon>
        <taxon>Suessiales</taxon>
        <taxon>Symbiodiniaceae</taxon>
        <taxon>Cladocopium</taxon>
    </lineage>
</organism>
<dbReference type="PANTHER" id="PTHR46082:SF6">
    <property type="entry name" value="AAA+ ATPASE DOMAIN-CONTAINING PROTEIN-RELATED"/>
    <property type="match status" value="1"/>
</dbReference>
<dbReference type="SUPFAM" id="SSF48452">
    <property type="entry name" value="TPR-like"/>
    <property type="match status" value="2"/>
</dbReference>
<accession>A0A9P1DQ89</accession>
<dbReference type="AlphaFoldDB" id="A0A9P1DQ89"/>
<dbReference type="InterPro" id="IPR011990">
    <property type="entry name" value="TPR-like_helical_dom_sf"/>
</dbReference>
<dbReference type="EMBL" id="CAMXCT020006457">
    <property type="protein sequence ID" value="CAL1168007.1"/>
    <property type="molecule type" value="Genomic_DNA"/>
</dbReference>
<gene>
    <name evidence="2" type="ORF">C1SCF055_LOCUS39524</name>
</gene>
<evidence type="ECO:0000313" key="4">
    <source>
        <dbReference type="Proteomes" id="UP001152797"/>
    </source>
</evidence>
<proteinExistence type="predicted"/>
<dbReference type="InterPro" id="IPR053137">
    <property type="entry name" value="NLR-like"/>
</dbReference>
<reference evidence="2" key="1">
    <citation type="submission" date="2022-10" db="EMBL/GenBank/DDBJ databases">
        <authorList>
            <person name="Chen Y."/>
            <person name="Dougan E. K."/>
            <person name="Chan C."/>
            <person name="Rhodes N."/>
            <person name="Thang M."/>
        </authorList>
    </citation>
    <scope>NUCLEOTIDE SEQUENCE</scope>
</reference>
<name>A0A9P1DQ89_9DINO</name>
<dbReference type="EMBL" id="CAMXCT030006457">
    <property type="protein sequence ID" value="CAL4801944.1"/>
    <property type="molecule type" value="Genomic_DNA"/>
</dbReference>
<feature type="region of interest" description="Disordered" evidence="1">
    <location>
        <begin position="1"/>
        <end position="20"/>
    </location>
</feature>
<comment type="caution">
    <text evidence="2">The sequence shown here is derived from an EMBL/GenBank/DDBJ whole genome shotgun (WGS) entry which is preliminary data.</text>
</comment>
<protein>
    <submittedName>
        <fullName evidence="3">Kinesin light chain</fullName>
    </submittedName>
</protein>
<feature type="region of interest" description="Disordered" evidence="1">
    <location>
        <begin position="95"/>
        <end position="115"/>
    </location>
</feature>
<keyword evidence="4" id="KW-1185">Reference proteome</keyword>
<evidence type="ECO:0000313" key="2">
    <source>
        <dbReference type="EMBL" id="CAI4014632.1"/>
    </source>
</evidence>
<reference evidence="3 4" key="2">
    <citation type="submission" date="2024-05" db="EMBL/GenBank/DDBJ databases">
        <authorList>
            <person name="Chen Y."/>
            <person name="Shah S."/>
            <person name="Dougan E. K."/>
            <person name="Thang M."/>
            <person name="Chan C."/>
        </authorList>
    </citation>
    <scope>NUCLEOTIDE SEQUENCE [LARGE SCALE GENOMIC DNA]</scope>
</reference>
<sequence>MAEMADCKEEQLGSKLSEARQRTRALRQELASELQVAVELQGRLAKVRAEVETTRQLIDHELRESAAAKAKLLEVRRKRRDFEKRQHVELRAPVTSESGSGRLQGIPEHKSRQEIQEGDRATLLARAQRMLHHRGGADLEAAGANTASLTEARDAAKIVERLEDLGHEDDELYRALLQLSLQGLERHLDLEAPEVLARVHSLAVSLENLGERRDAAAFYRRAYEGRRKGLGDEHRDTLDSGLNLASCQRSLGEDAEALELFKNLLEGCQRALGHQNPVTLETAEQLAELLAESDELIAAWKLRRQLLEWYRAAYGEDDPMALSAMSKLAVVLASAAARGCAAPAAAADARARAARRGGGAGPGVA</sequence>
<dbReference type="PANTHER" id="PTHR46082">
    <property type="entry name" value="ATP/GTP-BINDING PROTEIN-RELATED"/>
    <property type="match status" value="1"/>
</dbReference>
<dbReference type="Proteomes" id="UP001152797">
    <property type="component" value="Unassembled WGS sequence"/>
</dbReference>